<comment type="caution">
    <text evidence="2">The sequence shown here is derived from an EMBL/GenBank/DDBJ whole genome shotgun (WGS) entry which is preliminary data.</text>
</comment>
<feature type="compositionally biased region" description="Polar residues" evidence="1">
    <location>
        <begin position="1"/>
        <end position="10"/>
    </location>
</feature>
<dbReference type="HOGENOM" id="CLU_3308304_0_0_11"/>
<evidence type="ECO:0000313" key="3">
    <source>
        <dbReference type="Proteomes" id="UP000021053"/>
    </source>
</evidence>
<dbReference type="Proteomes" id="UP000021053">
    <property type="component" value="Unassembled WGS sequence"/>
</dbReference>
<dbReference type="AlphaFoldDB" id="A0A010ZPL1"/>
<organism evidence="2 3">
    <name type="scientific">Cryptosporangium arvum DSM 44712</name>
    <dbReference type="NCBI Taxonomy" id="927661"/>
    <lineage>
        <taxon>Bacteria</taxon>
        <taxon>Bacillati</taxon>
        <taxon>Actinomycetota</taxon>
        <taxon>Actinomycetes</taxon>
        <taxon>Cryptosporangiales</taxon>
        <taxon>Cryptosporangiaceae</taxon>
        <taxon>Cryptosporangium</taxon>
    </lineage>
</organism>
<name>A0A010ZPL1_9ACTN</name>
<keyword evidence="3" id="KW-1185">Reference proteome</keyword>
<evidence type="ECO:0000313" key="2">
    <source>
        <dbReference type="EMBL" id="EXG79162.1"/>
    </source>
</evidence>
<protein>
    <recommendedName>
        <fullName evidence="4">Molecular chaperone DnaJ</fullName>
    </recommendedName>
</protein>
<reference evidence="2 3" key="1">
    <citation type="submission" date="2013-07" db="EMBL/GenBank/DDBJ databases">
        <authorList>
            <consortium name="DOE Joint Genome Institute"/>
            <person name="Eisen J."/>
            <person name="Huntemann M."/>
            <person name="Han J."/>
            <person name="Chen A."/>
            <person name="Kyrpides N."/>
            <person name="Mavromatis K."/>
            <person name="Markowitz V."/>
            <person name="Palaniappan K."/>
            <person name="Ivanova N."/>
            <person name="Schaumberg A."/>
            <person name="Pati A."/>
            <person name="Liolios K."/>
            <person name="Nordberg H.P."/>
            <person name="Cantor M.N."/>
            <person name="Hua S.X."/>
            <person name="Woyke T."/>
        </authorList>
    </citation>
    <scope>NUCLEOTIDE SEQUENCE [LARGE SCALE GENOMIC DNA]</scope>
    <source>
        <strain evidence="2 3">DSM 44712</strain>
    </source>
</reference>
<dbReference type="EMBL" id="JFBT01000001">
    <property type="protein sequence ID" value="EXG79162.1"/>
    <property type="molecule type" value="Genomic_DNA"/>
</dbReference>
<proteinExistence type="predicted"/>
<accession>A0A010ZPL1</accession>
<sequence length="39" mass="3932">MADQKCTTCNGHGSTAHSAGGSGYTYKCCTSCNGTGRKS</sequence>
<evidence type="ECO:0000256" key="1">
    <source>
        <dbReference type="SAM" id="MobiDB-lite"/>
    </source>
</evidence>
<feature type="region of interest" description="Disordered" evidence="1">
    <location>
        <begin position="1"/>
        <end position="24"/>
    </location>
</feature>
<gene>
    <name evidence="2" type="ORF">CryarDRAFT_0188</name>
</gene>
<evidence type="ECO:0008006" key="4">
    <source>
        <dbReference type="Google" id="ProtNLM"/>
    </source>
</evidence>